<reference evidence="3" key="2">
    <citation type="submission" date="2021-04" db="EMBL/GenBank/DDBJ databases">
        <title>Genome-wide patterns of bracovirus chromosomal integration into multiple host tissues during parasitism.</title>
        <authorList>
            <person name="Chebbi M.A.C."/>
        </authorList>
    </citation>
    <scope>NUCLEOTIDE SEQUENCE</scope>
    <source>
        <tissue evidence="3">Whole body</tissue>
    </source>
</reference>
<dbReference type="SFLD" id="SFLDS00019">
    <property type="entry name" value="Glutathione_Transferase_(cytos"/>
    <property type="match status" value="1"/>
</dbReference>
<dbReference type="PROSITE" id="PS50405">
    <property type="entry name" value="GST_CTER"/>
    <property type="match status" value="1"/>
</dbReference>
<evidence type="ECO:0000259" key="2">
    <source>
        <dbReference type="PROSITE" id="PS50405"/>
    </source>
</evidence>
<sequence>MKLYAVSDGPPSLACRQALKALNINYELIPVDYCKGEFLTKEYEELNPQREIPTLVDGDLTMGESHAILQYLCDKYDKEGKYYPKDPKARALVNHRLCFNLTTYYRNISEYAFGPMFFKYERTEMGLKKLKMSLDVFEKYFTRTNFIYCAANTLTIADFAMITATIGLEAINFSLQSWPKVNKWYNDFKVKHSEFWEIAAGGLKELSDYEKNPDMTMTWVHPIHPMRKSKK</sequence>
<dbReference type="InterPro" id="IPR004046">
    <property type="entry name" value="GST_C"/>
</dbReference>
<dbReference type="PROSITE" id="PS50404">
    <property type="entry name" value="GST_NTER"/>
    <property type="match status" value="1"/>
</dbReference>
<evidence type="ECO:0008006" key="5">
    <source>
        <dbReference type="Google" id="ProtNLM"/>
    </source>
</evidence>
<protein>
    <recommendedName>
        <fullName evidence="5">Glutathione S-transferase</fullName>
    </recommendedName>
</protein>
<accession>A0A8J5UNS6</accession>
<keyword evidence="4" id="KW-1185">Reference proteome</keyword>
<evidence type="ECO:0000313" key="4">
    <source>
        <dbReference type="Proteomes" id="UP000729913"/>
    </source>
</evidence>
<dbReference type="GO" id="GO:0006749">
    <property type="term" value="P:glutathione metabolic process"/>
    <property type="evidence" value="ECO:0007669"/>
    <property type="project" value="TreeGrafter"/>
</dbReference>
<proteinExistence type="predicted"/>
<dbReference type="Pfam" id="PF13417">
    <property type="entry name" value="GST_N_3"/>
    <property type="match status" value="1"/>
</dbReference>
<dbReference type="Proteomes" id="UP000729913">
    <property type="component" value="Unassembled WGS sequence"/>
</dbReference>
<evidence type="ECO:0000259" key="1">
    <source>
        <dbReference type="PROSITE" id="PS50404"/>
    </source>
</evidence>
<dbReference type="InterPro" id="IPR010987">
    <property type="entry name" value="Glutathione-S-Trfase_C-like"/>
</dbReference>
<evidence type="ECO:0000313" key="3">
    <source>
        <dbReference type="EMBL" id="KAG8034217.1"/>
    </source>
</evidence>
<reference evidence="3" key="1">
    <citation type="submission" date="2020-03" db="EMBL/GenBank/DDBJ databases">
        <authorList>
            <person name="Chebbi M.A."/>
            <person name="Drezen J.M."/>
        </authorList>
    </citation>
    <scope>NUCLEOTIDE SEQUENCE</scope>
    <source>
        <tissue evidence="3">Whole body</tissue>
    </source>
</reference>
<name>A0A8J5UNS6_9HYME</name>
<dbReference type="GO" id="GO:0004364">
    <property type="term" value="F:glutathione transferase activity"/>
    <property type="evidence" value="ECO:0007669"/>
    <property type="project" value="TreeGrafter"/>
</dbReference>
<dbReference type="Pfam" id="PF00043">
    <property type="entry name" value="GST_C"/>
    <property type="match status" value="1"/>
</dbReference>
<dbReference type="InterPro" id="IPR004045">
    <property type="entry name" value="Glutathione_S-Trfase_N"/>
</dbReference>
<dbReference type="SFLD" id="SFLDG00358">
    <property type="entry name" value="Main_(cytGST)"/>
    <property type="match status" value="1"/>
</dbReference>
<organism evidence="3 4">
    <name type="scientific">Cotesia typhae</name>
    <dbReference type="NCBI Taxonomy" id="2053667"/>
    <lineage>
        <taxon>Eukaryota</taxon>
        <taxon>Metazoa</taxon>
        <taxon>Ecdysozoa</taxon>
        <taxon>Arthropoda</taxon>
        <taxon>Hexapoda</taxon>
        <taxon>Insecta</taxon>
        <taxon>Pterygota</taxon>
        <taxon>Neoptera</taxon>
        <taxon>Endopterygota</taxon>
        <taxon>Hymenoptera</taxon>
        <taxon>Apocrita</taxon>
        <taxon>Ichneumonoidea</taxon>
        <taxon>Braconidae</taxon>
        <taxon>Microgastrinae</taxon>
        <taxon>Cotesia</taxon>
    </lineage>
</organism>
<dbReference type="InterPro" id="IPR040079">
    <property type="entry name" value="Glutathione_S-Trfase"/>
</dbReference>
<comment type="caution">
    <text evidence="3">The sequence shown here is derived from an EMBL/GenBank/DDBJ whole genome shotgun (WGS) entry which is preliminary data.</text>
</comment>
<dbReference type="OrthoDB" id="4951845at2759"/>
<dbReference type="AlphaFoldDB" id="A0A8J5UNS6"/>
<dbReference type="FunFam" id="3.40.30.10:FF:000295">
    <property type="entry name" value="Glutathione S-transferase unclassified 1"/>
    <property type="match status" value="1"/>
</dbReference>
<gene>
    <name evidence="3" type="ORF">G9C98_001302</name>
</gene>
<dbReference type="PANTHER" id="PTHR43969">
    <property type="entry name" value="GLUTATHIONE S TRANSFERASE D10, ISOFORM A-RELATED"/>
    <property type="match status" value="1"/>
</dbReference>
<dbReference type="EMBL" id="JAAOIC020000068">
    <property type="protein sequence ID" value="KAG8034217.1"/>
    <property type="molecule type" value="Genomic_DNA"/>
</dbReference>
<dbReference type="FunFam" id="1.20.1050.10:FF:000007">
    <property type="entry name" value="Glutathione S-transferase 1-1"/>
    <property type="match status" value="1"/>
</dbReference>
<feature type="domain" description="GST C-terminal" evidence="2">
    <location>
        <begin position="86"/>
        <end position="215"/>
    </location>
</feature>
<dbReference type="PANTHER" id="PTHR43969:SF7">
    <property type="entry name" value="GST-CONTAINING FLYWCH ZINC-FINGER PROTEIN"/>
    <property type="match status" value="1"/>
</dbReference>
<feature type="domain" description="GST N-terminal" evidence="1">
    <location>
        <begin position="1"/>
        <end position="80"/>
    </location>
</feature>